<feature type="transmembrane region" description="Helical" evidence="5">
    <location>
        <begin position="186"/>
        <end position="209"/>
    </location>
</feature>
<keyword evidence="3 5" id="KW-1133">Transmembrane helix</keyword>
<evidence type="ECO:0000259" key="6">
    <source>
        <dbReference type="Pfam" id="PF04893"/>
    </source>
</evidence>
<keyword evidence="4 5" id="KW-0472">Membrane</keyword>
<proteinExistence type="predicted"/>
<evidence type="ECO:0000313" key="8">
    <source>
        <dbReference type="Proteomes" id="UP000186940"/>
    </source>
</evidence>
<evidence type="ECO:0000256" key="3">
    <source>
        <dbReference type="ARBA" id="ARBA00022989"/>
    </source>
</evidence>
<keyword evidence="2 5" id="KW-0812">Transmembrane</keyword>
<feature type="transmembrane region" description="Helical" evidence="5">
    <location>
        <begin position="155"/>
        <end position="174"/>
    </location>
</feature>
<dbReference type="InterPro" id="IPR006977">
    <property type="entry name" value="Yip1_dom"/>
</dbReference>
<organism evidence="7 8">
    <name type="scientific">Candidatus Syntropharchaeum caldarium</name>
    <dbReference type="NCBI Taxonomy" id="1838285"/>
    <lineage>
        <taxon>Archaea</taxon>
        <taxon>Methanobacteriati</taxon>
        <taxon>Methanobacteriota</taxon>
        <taxon>Stenosarchaea group</taxon>
        <taxon>Methanomicrobia</taxon>
        <taxon>Methanosarcinales</taxon>
        <taxon>ANME-2 cluster</taxon>
        <taxon>Candidatus Syntropharchaeum</taxon>
    </lineage>
</organism>
<dbReference type="EMBL" id="LYOS01000001">
    <property type="protein sequence ID" value="OFV68532.1"/>
    <property type="molecule type" value="Genomic_DNA"/>
</dbReference>
<reference evidence="7" key="1">
    <citation type="submission" date="2016-05" db="EMBL/GenBank/DDBJ databases">
        <title>Microbial consortia oxidize butane by reversing methanogenesis.</title>
        <authorList>
            <person name="Laso-Perez R."/>
            <person name="Richter M."/>
            <person name="Wegener G."/>
            <person name="Musat F."/>
        </authorList>
    </citation>
    <scope>NUCLEOTIDE SEQUENCE [LARGE SCALE GENOMIC DNA]</scope>
    <source>
        <strain evidence="7">BOX2</strain>
    </source>
</reference>
<dbReference type="STRING" id="1838285.SCAL_000208"/>
<evidence type="ECO:0000313" key="7">
    <source>
        <dbReference type="EMBL" id="OFV68532.1"/>
    </source>
</evidence>
<sequence>MNPLIDPDEFFGEKMKRGIEWRYPALTVLLVGIIGAVSAYIVAELVIRAIMPELPPDATAIARIAPIFGAAVAVFMAFFMWFIYTAVFYVLSSFFGGEGEFKRLLQFTGYGFIPQIFSSLITLFLLRYTLSGIDFSIENPELFQQTLMSDPMMKYAAIVSMIFLIWSANIWMFAVKHARKMEMKQAALTVGIPIGLYVLYQIVSFIFLVE</sequence>
<dbReference type="Proteomes" id="UP000186940">
    <property type="component" value="Unassembled WGS sequence"/>
</dbReference>
<accession>A0A1F2PCB9</accession>
<evidence type="ECO:0000256" key="1">
    <source>
        <dbReference type="ARBA" id="ARBA00004141"/>
    </source>
</evidence>
<feature type="transmembrane region" description="Helical" evidence="5">
    <location>
        <begin position="67"/>
        <end position="92"/>
    </location>
</feature>
<dbReference type="AlphaFoldDB" id="A0A1F2PCB9"/>
<comment type="subcellular location">
    <subcellularLocation>
        <location evidence="1">Membrane</location>
        <topology evidence="1">Multi-pass membrane protein</topology>
    </subcellularLocation>
</comment>
<feature type="domain" description="Yip1" evidence="6">
    <location>
        <begin position="4"/>
        <end position="203"/>
    </location>
</feature>
<feature type="transmembrane region" description="Helical" evidence="5">
    <location>
        <begin position="104"/>
        <end position="126"/>
    </location>
</feature>
<dbReference type="Pfam" id="PF04893">
    <property type="entry name" value="Yip1"/>
    <property type="match status" value="1"/>
</dbReference>
<comment type="caution">
    <text evidence="7">The sequence shown here is derived from an EMBL/GenBank/DDBJ whole genome shotgun (WGS) entry which is preliminary data.</text>
</comment>
<evidence type="ECO:0000256" key="4">
    <source>
        <dbReference type="ARBA" id="ARBA00023136"/>
    </source>
</evidence>
<gene>
    <name evidence="7" type="ORF">SCAL_000208</name>
</gene>
<dbReference type="GO" id="GO:0016020">
    <property type="term" value="C:membrane"/>
    <property type="evidence" value="ECO:0007669"/>
    <property type="project" value="UniProtKB-SubCell"/>
</dbReference>
<evidence type="ECO:0000256" key="2">
    <source>
        <dbReference type="ARBA" id="ARBA00022692"/>
    </source>
</evidence>
<evidence type="ECO:0000256" key="5">
    <source>
        <dbReference type="SAM" id="Phobius"/>
    </source>
</evidence>
<keyword evidence="8" id="KW-1185">Reference proteome</keyword>
<name>A0A1F2PCB9_9EURY</name>
<protein>
    <submittedName>
        <fullName evidence="7">Membrane protein containing Yip1 domain protein</fullName>
    </submittedName>
</protein>
<feature type="transmembrane region" description="Helical" evidence="5">
    <location>
        <begin position="23"/>
        <end position="47"/>
    </location>
</feature>